<keyword evidence="2" id="KW-0436">Ligase</keyword>
<feature type="domain" description="THIF-type NAD/FAD binding fold" evidence="4">
    <location>
        <begin position="501"/>
        <end position="904"/>
    </location>
</feature>
<evidence type="ECO:0000313" key="5">
    <source>
        <dbReference type="EMBL" id="GBE58963.1"/>
    </source>
</evidence>
<evidence type="ECO:0000256" key="2">
    <source>
        <dbReference type="ARBA" id="ARBA00022598"/>
    </source>
</evidence>
<evidence type="ECO:0000313" key="6">
    <source>
        <dbReference type="Proteomes" id="UP000236319"/>
    </source>
</evidence>
<feature type="domain" description="THIF-type NAD/FAD binding fold" evidence="4">
    <location>
        <begin position="100"/>
        <end position="157"/>
    </location>
</feature>
<dbReference type="EMBL" id="BDSA01000001">
    <property type="protein sequence ID" value="GBE58963.1"/>
    <property type="molecule type" value="Genomic_DNA"/>
</dbReference>
<dbReference type="GO" id="GO:0008641">
    <property type="term" value="F:ubiquitin-like modifier activating enzyme activity"/>
    <property type="evidence" value="ECO:0007669"/>
    <property type="project" value="InterPro"/>
</dbReference>
<dbReference type="VEuPathDB" id="PiroplasmaDB:BOVATA_004560"/>
<dbReference type="Gene3D" id="3.40.50.12550">
    <property type="entry name" value="Ubiquitin-activating enzyme E1, inactive adenylation domain, subdomain 2"/>
    <property type="match status" value="1"/>
</dbReference>
<dbReference type="GO" id="GO:0004792">
    <property type="term" value="F:thiosulfate-cyanide sulfurtransferase activity"/>
    <property type="evidence" value="ECO:0007669"/>
    <property type="project" value="TreeGrafter"/>
</dbReference>
<comment type="caution">
    <text evidence="5">The sequence shown here is derived from an EMBL/GenBank/DDBJ whole genome shotgun (WGS) entry which is preliminary data.</text>
</comment>
<accession>A0A2H6K7I9</accession>
<evidence type="ECO:0000256" key="3">
    <source>
        <dbReference type="ARBA" id="ARBA00043952"/>
    </source>
</evidence>
<dbReference type="SUPFAM" id="SSF69572">
    <property type="entry name" value="Activating enzymes of the ubiquitin-like proteins"/>
    <property type="match status" value="2"/>
</dbReference>
<dbReference type="InterPro" id="IPR045886">
    <property type="entry name" value="ThiF/MoeB/HesA"/>
</dbReference>
<dbReference type="Gene3D" id="1.10.10.2660">
    <property type="entry name" value="Ubiquitin-activating enzyme E1, SCCH domain"/>
    <property type="match status" value="1"/>
</dbReference>
<dbReference type="Pfam" id="PF00899">
    <property type="entry name" value="ThiF"/>
    <property type="match status" value="2"/>
</dbReference>
<comment type="pathway">
    <text evidence="3">Protein modification.</text>
</comment>
<dbReference type="InterPro" id="IPR042063">
    <property type="entry name" value="Ubi_acti_E1_SCCH"/>
</dbReference>
<proteinExistence type="inferred from homology"/>
<organism evidence="5 6">
    <name type="scientific">Babesia ovata</name>
    <dbReference type="NCBI Taxonomy" id="189622"/>
    <lineage>
        <taxon>Eukaryota</taxon>
        <taxon>Sar</taxon>
        <taxon>Alveolata</taxon>
        <taxon>Apicomplexa</taxon>
        <taxon>Aconoidasida</taxon>
        <taxon>Piroplasmida</taxon>
        <taxon>Babesiidae</taxon>
        <taxon>Babesia</taxon>
    </lineage>
</organism>
<reference evidence="5 6" key="1">
    <citation type="journal article" date="2017" name="BMC Genomics">
        <title>Whole-genome assembly of Babesia ovata and comparative genomics between closely related pathogens.</title>
        <authorList>
            <person name="Yamagishi J."/>
            <person name="Asada M."/>
            <person name="Hakimi H."/>
            <person name="Tanaka T.Q."/>
            <person name="Sugimoto C."/>
            <person name="Kawazu S."/>
        </authorList>
    </citation>
    <scope>NUCLEOTIDE SEQUENCE [LARGE SCALE GENOMIC DNA]</scope>
    <source>
        <strain evidence="5 6">Miyake</strain>
    </source>
</reference>
<dbReference type="GO" id="GO:0016779">
    <property type="term" value="F:nucleotidyltransferase activity"/>
    <property type="evidence" value="ECO:0007669"/>
    <property type="project" value="TreeGrafter"/>
</dbReference>
<keyword evidence="6" id="KW-1185">Reference proteome</keyword>
<dbReference type="InterPro" id="IPR000594">
    <property type="entry name" value="ThiF_NAD_FAD-bd"/>
</dbReference>
<protein>
    <submittedName>
        <fullName evidence="5">Ubiquitin activating enzyme E1</fullName>
    </submittedName>
</protein>
<dbReference type="Gene3D" id="3.40.50.720">
    <property type="entry name" value="NAD(P)-binding Rossmann-like Domain"/>
    <property type="match status" value="2"/>
</dbReference>
<dbReference type="InterPro" id="IPR000011">
    <property type="entry name" value="UBQ/SUMO-activ_enz_E1-like"/>
</dbReference>
<dbReference type="GO" id="GO:0005737">
    <property type="term" value="C:cytoplasm"/>
    <property type="evidence" value="ECO:0007669"/>
    <property type="project" value="TreeGrafter"/>
</dbReference>
<dbReference type="GeneID" id="39872733"/>
<dbReference type="PANTHER" id="PTHR10953:SF4">
    <property type="entry name" value="UBIQUITIN-ACTIVATING ENZYME E1 C-TERMINAL DOMAIN-CONTAINING PROTEIN"/>
    <property type="match status" value="1"/>
</dbReference>
<dbReference type="Gene3D" id="2.40.30.180">
    <property type="entry name" value="Ubiquitin-activating enzyme E1, FCCH domain"/>
    <property type="match status" value="1"/>
</dbReference>
<dbReference type="InterPro" id="IPR035985">
    <property type="entry name" value="Ubiquitin-activating_enz"/>
</dbReference>
<dbReference type="AlphaFoldDB" id="A0A2H6K7I9"/>
<dbReference type="Proteomes" id="UP000236319">
    <property type="component" value="Unassembled WGS sequence"/>
</dbReference>
<dbReference type="InterPro" id="IPR042302">
    <property type="entry name" value="E1_FCCH_sf"/>
</dbReference>
<name>A0A2H6K7I9_9APIC</name>
<gene>
    <name evidence="5" type="ORF">BOVATA_004560</name>
</gene>
<evidence type="ECO:0000256" key="1">
    <source>
        <dbReference type="ARBA" id="ARBA00005673"/>
    </source>
</evidence>
<evidence type="ECO:0000259" key="4">
    <source>
        <dbReference type="Pfam" id="PF00899"/>
    </source>
</evidence>
<dbReference type="RefSeq" id="XP_028865206.1">
    <property type="nucleotide sequence ID" value="XM_029009373.1"/>
</dbReference>
<dbReference type="PANTHER" id="PTHR10953">
    <property type="entry name" value="UBIQUITIN-ACTIVATING ENZYME E1"/>
    <property type="match status" value="1"/>
</dbReference>
<comment type="similarity">
    <text evidence="1">Belongs to the ubiquitin-activating E1 family.</text>
</comment>
<sequence>MVLFLPVGRRAENVTALPTLLSLTLRLWVATAVISAVHAGKWNRRPFEKRLSADFSWGRLCSINNRNCRDVPAAQGCSPRQVEQTKQNDAYDSKFSRVSMVVSDEGVESLRQSRVLLVGASKVSSEIITHLLRSGVGTVEIWDPDVGRAKDVVSQALLLQPDANLKLLEAEPEYEKLCHHAVIFVDQPIHKAIEVNAVTRNKTKFIYVTSIGVYGLVLSDFGDQHRVQATSDMQNAEHQASLSADGENAAIEVSADDGILQYVPGDIIRISMPKYLMPDNEGNAIDTGRLIMDAEVLKVEPISEQSVKLVINTDTRDWPKGVFYVRKVDAPTNFRFVSLGDLVKGLFGGKPRLWESLLHLFRRNSINPGRLVIAPSEENAFNEKVITVAAALMASQGGQTQPMGNTEKVENDTLLAKCCRRLYPNVDKLVIKTFSTLRHVDAPAIVTLMGSLAAQEAIKGLTSMFTPAEIIMVDRSDIFPNNGVGISMGDAQAHIQLPSRCGYLLVGAGALGCEYLKLIARMGVEYVTVLDDDVVDVSNLTRQNLFTMEDVGSSKAVAAVKNLQRMTNRRLQSYTPRNVAFTENFRLTTKAPVKHTVLLSAVDNIHARMLMDNYAVENSHVFVEAGIHGMQCSTFISVPYFTETYGSTVGSEAFLDASASCSVKGVPRTIVDAVFYAIELYSWVFNEQHDIFHKFYTNPLGTIRSALQLGDKHFVNVIESILSNSQLLSSSLTPHEWAAKAYAAHFKVDLPLKKMLIDAMAGVKKRSMHSVTTTPHERLDYTNTLMQDAVNIIESHLRSIKRPLKDQDFITCVDAVKRLFSDPGVKKLLRQEVKMDLQPLSFDENDANDRNCLFAASNMRAYNFGIGQKDMSTIIKIAKRIVPAISTTVGIAASMAILEIYKALPLMEVASETNAEIPWGKWSKHTTENNVAYAKSNGHQWFLLDSNGPTHSASSKIVASLRLVDYQRNQDLQHGLRNNFFNLSIMKYISNHANPPDLYEISSAKALLKGSVFSAWDYITIQDVIVKPTATDATQPPIEAEDDRKLKLGDLAYLLGKLFDAESDAFYAFGTVVTLSERNTRQSVRGTFHVRDTVVLRVVARDNQTLQPTDLPHIIYRL</sequence>
<dbReference type="PRINTS" id="PR01849">
    <property type="entry name" value="UBIQUITINACT"/>
</dbReference>
<dbReference type="OrthoDB" id="10252231at2759"/>